<feature type="domain" description="Erythromycin biosynthesis protein CIII-like C-terminal" evidence="2">
    <location>
        <begin position="304"/>
        <end position="404"/>
    </location>
</feature>
<dbReference type="PANTHER" id="PTHR48050">
    <property type="entry name" value="STEROL 3-BETA-GLUCOSYLTRANSFERASE"/>
    <property type="match status" value="1"/>
</dbReference>
<gene>
    <name evidence="3" type="ordered locus">Hoch_1350</name>
</gene>
<feature type="domain" description="Glycosyltransferase family 28 N-terminal" evidence="1">
    <location>
        <begin position="4"/>
        <end position="140"/>
    </location>
</feature>
<dbReference type="Pfam" id="PF06722">
    <property type="entry name" value="EryCIII-like_C"/>
    <property type="match status" value="1"/>
</dbReference>
<dbReference type="SUPFAM" id="SSF53756">
    <property type="entry name" value="UDP-Glycosyltransferase/glycogen phosphorylase"/>
    <property type="match status" value="1"/>
</dbReference>
<dbReference type="FunFam" id="3.40.50.2000:FF:000009">
    <property type="entry name" value="Sterol 3-beta-glucosyltransferase UGT80A2"/>
    <property type="match status" value="1"/>
</dbReference>
<dbReference type="Gene3D" id="3.40.50.2000">
    <property type="entry name" value="Glycogen Phosphorylase B"/>
    <property type="match status" value="2"/>
</dbReference>
<dbReference type="PANTHER" id="PTHR48050:SF13">
    <property type="entry name" value="STEROL 3-BETA-GLUCOSYLTRANSFERASE UGT80A2"/>
    <property type="match status" value="1"/>
</dbReference>
<proteinExistence type="predicted"/>
<dbReference type="Proteomes" id="UP000001880">
    <property type="component" value="Chromosome"/>
</dbReference>
<evidence type="ECO:0000313" key="4">
    <source>
        <dbReference type="Proteomes" id="UP000001880"/>
    </source>
</evidence>
<dbReference type="OrthoDB" id="9805366at2"/>
<dbReference type="AlphaFoldDB" id="D0LTL1"/>
<name>D0LTL1_HALO1</name>
<dbReference type="GO" id="GO:0033072">
    <property type="term" value="P:vancomycin biosynthetic process"/>
    <property type="evidence" value="ECO:0007669"/>
    <property type="project" value="UniProtKB-ARBA"/>
</dbReference>
<organism evidence="3 4">
    <name type="scientific">Haliangium ochraceum (strain DSM 14365 / JCM 11303 / SMP-2)</name>
    <dbReference type="NCBI Taxonomy" id="502025"/>
    <lineage>
        <taxon>Bacteria</taxon>
        <taxon>Pseudomonadati</taxon>
        <taxon>Myxococcota</taxon>
        <taxon>Polyangia</taxon>
        <taxon>Haliangiales</taxon>
        <taxon>Kofleriaceae</taxon>
        <taxon>Haliangium</taxon>
    </lineage>
</organism>
<dbReference type="InterPro" id="IPR010610">
    <property type="entry name" value="EryCIII-like_C"/>
</dbReference>
<dbReference type="InterPro" id="IPR002213">
    <property type="entry name" value="UDP_glucos_trans"/>
</dbReference>
<evidence type="ECO:0000259" key="1">
    <source>
        <dbReference type="Pfam" id="PF03033"/>
    </source>
</evidence>
<dbReference type="InterPro" id="IPR004276">
    <property type="entry name" value="GlycoTrans_28_N"/>
</dbReference>
<dbReference type="EMBL" id="CP001804">
    <property type="protein sequence ID" value="ACY13906.1"/>
    <property type="molecule type" value="Genomic_DNA"/>
</dbReference>
<dbReference type="GO" id="GO:0005975">
    <property type="term" value="P:carbohydrate metabolic process"/>
    <property type="evidence" value="ECO:0007669"/>
    <property type="project" value="InterPro"/>
</dbReference>
<dbReference type="CDD" id="cd03784">
    <property type="entry name" value="GT1_Gtf-like"/>
    <property type="match status" value="1"/>
</dbReference>
<protein>
    <submittedName>
        <fullName evidence="3">Glycosyl transferase family 28</fullName>
    </submittedName>
</protein>
<dbReference type="KEGG" id="hoh:Hoch_1350"/>
<dbReference type="GO" id="GO:0008194">
    <property type="term" value="F:UDP-glycosyltransferase activity"/>
    <property type="evidence" value="ECO:0007669"/>
    <property type="project" value="InterPro"/>
</dbReference>
<reference evidence="3 4" key="1">
    <citation type="journal article" date="2010" name="Stand. Genomic Sci.">
        <title>Complete genome sequence of Haliangium ochraceum type strain (SMP-2).</title>
        <authorList>
            <consortium name="US DOE Joint Genome Institute (JGI-PGF)"/>
            <person name="Ivanova N."/>
            <person name="Daum C."/>
            <person name="Lang E."/>
            <person name="Abt B."/>
            <person name="Kopitz M."/>
            <person name="Saunders E."/>
            <person name="Lapidus A."/>
            <person name="Lucas S."/>
            <person name="Glavina Del Rio T."/>
            <person name="Nolan M."/>
            <person name="Tice H."/>
            <person name="Copeland A."/>
            <person name="Cheng J.F."/>
            <person name="Chen F."/>
            <person name="Bruce D."/>
            <person name="Goodwin L."/>
            <person name="Pitluck S."/>
            <person name="Mavromatis K."/>
            <person name="Pati A."/>
            <person name="Mikhailova N."/>
            <person name="Chen A."/>
            <person name="Palaniappan K."/>
            <person name="Land M."/>
            <person name="Hauser L."/>
            <person name="Chang Y.J."/>
            <person name="Jeffries C.D."/>
            <person name="Detter J.C."/>
            <person name="Brettin T."/>
            <person name="Rohde M."/>
            <person name="Goker M."/>
            <person name="Bristow J."/>
            <person name="Markowitz V."/>
            <person name="Eisen J.A."/>
            <person name="Hugenholtz P."/>
            <person name="Kyrpides N.C."/>
            <person name="Klenk H.P."/>
        </authorList>
    </citation>
    <scope>NUCLEOTIDE SEQUENCE [LARGE SCALE GENOMIC DNA]</scope>
    <source>
        <strain evidence="4">DSM 14365 / CIP 107738 / JCM 11303 / AJ 13395 / SMP-2</strain>
    </source>
</reference>
<dbReference type="STRING" id="502025.Hoch_1350"/>
<keyword evidence="3" id="KW-0808">Transferase</keyword>
<evidence type="ECO:0000313" key="3">
    <source>
        <dbReference type="EMBL" id="ACY13906.1"/>
    </source>
</evidence>
<dbReference type="HOGENOM" id="CLU_000537_8_0_7"/>
<dbReference type="GO" id="GO:0016758">
    <property type="term" value="F:hexosyltransferase activity"/>
    <property type="evidence" value="ECO:0007669"/>
    <property type="project" value="InterPro"/>
</dbReference>
<dbReference type="Pfam" id="PF03033">
    <property type="entry name" value="Glyco_transf_28"/>
    <property type="match status" value="1"/>
</dbReference>
<dbReference type="eggNOG" id="COG1819">
    <property type="taxonomic scope" value="Bacteria"/>
</dbReference>
<evidence type="ECO:0000259" key="2">
    <source>
        <dbReference type="Pfam" id="PF06722"/>
    </source>
</evidence>
<keyword evidence="4" id="KW-1185">Reference proteome</keyword>
<dbReference type="CAZy" id="GT1">
    <property type="family name" value="Glycosyltransferase Family 1"/>
</dbReference>
<accession>D0LTL1</accession>
<dbReference type="InterPro" id="IPR050426">
    <property type="entry name" value="Glycosyltransferase_28"/>
</dbReference>
<sequence length="428" mass="45301">MARILIMTYGTRGDIEPFLALALGLKDAGHDVTLATAEQFGDWVSDFGIDYAPITNASLDVIHSEDGKTMLEGGAGLFARIAAGARLARQSRAINEQLCRDAWRAAEATRPELILYHPKIMAAPHIAEKLAIPAILAALQPMLVPTAAFPVTGLPRLPVPGYNRFSYRFVNLSYGALKGSVNRFRRELLGLAPVRRAAEVLRPPSARASKVLHGLSPQVIPRPDDWPNYAIMSGYWPLPPDPAFTPPDELLRFLDAGPPPVYVGFGSMVSKDPEALAELVVEALRLAGVRGVLGAGWAGLAADADGVVAVRDIPYGWLFPQMAAVVHHGGAGTTAAGFRAGVPSVICPFFGDQPGWAAASVALGVGAPPVPRKRLSAERLAASIRVATSDQTLKRNAKRLAAALDAEDGIAVAIAEIEDTLQQAASAS</sequence>